<dbReference type="RefSeq" id="WP_164507072.1">
    <property type="nucleotide sequence ID" value="NZ_JBHTOP010000013.1"/>
</dbReference>
<dbReference type="InterPro" id="IPR013830">
    <property type="entry name" value="SGNH_hydro"/>
</dbReference>
<evidence type="ECO:0000313" key="3">
    <source>
        <dbReference type="EMBL" id="MFD1671612.1"/>
    </source>
</evidence>
<name>A0ABW4J603_9LACO</name>
<evidence type="ECO:0000313" key="4">
    <source>
        <dbReference type="Proteomes" id="UP001597267"/>
    </source>
</evidence>
<feature type="signal peptide" evidence="1">
    <location>
        <begin position="1"/>
        <end position="26"/>
    </location>
</feature>
<keyword evidence="4" id="KW-1185">Reference proteome</keyword>
<dbReference type="Pfam" id="PF13472">
    <property type="entry name" value="Lipase_GDSL_2"/>
    <property type="match status" value="1"/>
</dbReference>
<proteinExistence type="predicted"/>
<dbReference type="InterPro" id="IPR051532">
    <property type="entry name" value="Ester_Hydrolysis_Enzymes"/>
</dbReference>
<dbReference type="SUPFAM" id="SSF52266">
    <property type="entry name" value="SGNH hydrolase"/>
    <property type="match status" value="1"/>
</dbReference>
<gene>
    <name evidence="3" type="ORF">ACFQ5M_05855</name>
</gene>
<dbReference type="EMBL" id="JBHTOP010000013">
    <property type="protein sequence ID" value="MFD1671612.1"/>
    <property type="molecule type" value="Genomic_DNA"/>
</dbReference>
<organism evidence="3 4">
    <name type="scientific">Agrilactobacillus yilanensis</name>
    <dbReference type="NCBI Taxonomy" id="2485997"/>
    <lineage>
        <taxon>Bacteria</taxon>
        <taxon>Bacillati</taxon>
        <taxon>Bacillota</taxon>
        <taxon>Bacilli</taxon>
        <taxon>Lactobacillales</taxon>
        <taxon>Lactobacillaceae</taxon>
        <taxon>Agrilactobacillus</taxon>
    </lineage>
</organism>
<dbReference type="Gene3D" id="3.40.50.1110">
    <property type="entry name" value="SGNH hydrolase"/>
    <property type="match status" value="1"/>
</dbReference>
<evidence type="ECO:0000256" key="1">
    <source>
        <dbReference type="SAM" id="SignalP"/>
    </source>
</evidence>
<keyword evidence="1" id="KW-0732">Signal</keyword>
<accession>A0ABW4J603</accession>
<dbReference type="Proteomes" id="UP001597267">
    <property type="component" value="Unassembled WGS sequence"/>
</dbReference>
<dbReference type="PANTHER" id="PTHR30383:SF27">
    <property type="entry name" value="SPORE GERMINATION LIPASE LIPC"/>
    <property type="match status" value="1"/>
</dbReference>
<dbReference type="PANTHER" id="PTHR30383">
    <property type="entry name" value="THIOESTERASE 1/PROTEASE 1/LYSOPHOSPHOLIPASE L1"/>
    <property type="match status" value="1"/>
</dbReference>
<comment type="caution">
    <text evidence="3">The sequence shown here is derived from an EMBL/GenBank/DDBJ whole genome shotgun (WGS) entry which is preliminary data.</text>
</comment>
<feature type="chain" id="PRO_5047462652" evidence="1">
    <location>
        <begin position="27"/>
        <end position="314"/>
    </location>
</feature>
<sequence length="314" mass="34947">MKKIWRIGLLLSLFSLSLGVLSPVISATVTDTVYAAKKKTKKTPKVKKKIQITAIGDSLTYGVGDGAKNHGYVGLIKKTIEKKYKSVTVVTHNYGVSGDTSAQILKRVQENKKLQEDVKNSDAVVMTMGGNDIMHVIEKDPANVTTQAVSAQAQTMGQNLNQIISLVRQQQSEVPVFVIGLYNPFYVLVPTVTTMQTAVANWNDNTKNVLKMNVESYFVPVDSVLTKGDKKTQKIINKRLKAVAKEKASSSTSSSSTTDFTAVTVKNDTKKELVNPYLYKKDHFHPNHTGYVRMTNQLYQVMTKHKSLWLYQKN</sequence>
<evidence type="ECO:0000259" key="2">
    <source>
        <dbReference type="Pfam" id="PF13472"/>
    </source>
</evidence>
<reference evidence="4" key="1">
    <citation type="journal article" date="2019" name="Int. J. Syst. Evol. Microbiol.">
        <title>The Global Catalogue of Microorganisms (GCM) 10K type strain sequencing project: providing services to taxonomists for standard genome sequencing and annotation.</title>
        <authorList>
            <consortium name="The Broad Institute Genomics Platform"/>
            <consortium name="The Broad Institute Genome Sequencing Center for Infectious Disease"/>
            <person name="Wu L."/>
            <person name="Ma J."/>
        </authorList>
    </citation>
    <scope>NUCLEOTIDE SEQUENCE [LARGE SCALE GENOMIC DNA]</scope>
    <source>
        <strain evidence="4">CCM 8896</strain>
    </source>
</reference>
<protein>
    <submittedName>
        <fullName evidence="3">GDSL-type esterase/lipase family protein</fullName>
    </submittedName>
</protein>
<feature type="domain" description="SGNH hydrolase-type esterase" evidence="2">
    <location>
        <begin position="54"/>
        <end position="235"/>
    </location>
</feature>
<dbReference type="InterPro" id="IPR036514">
    <property type="entry name" value="SGNH_hydro_sf"/>
</dbReference>